<keyword evidence="3" id="KW-1185">Reference proteome</keyword>
<name>A0ABV1KFM8_9PSEU</name>
<feature type="domain" description="SH3b" evidence="1">
    <location>
        <begin position="28"/>
        <end position="85"/>
    </location>
</feature>
<evidence type="ECO:0000313" key="3">
    <source>
        <dbReference type="Proteomes" id="UP001494902"/>
    </source>
</evidence>
<dbReference type="InterPro" id="IPR003646">
    <property type="entry name" value="SH3-like_bac-type"/>
</dbReference>
<dbReference type="Gene3D" id="2.30.30.40">
    <property type="entry name" value="SH3 Domains"/>
    <property type="match status" value="1"/>
</dbReference>
<evidence type="ECO:0000259" key="1">
    <source>
        <dbReference type="Pfam" id="PF08239"/>
    </source>
</evidence>
<protein>
    <submittedName>
        <fullName evidence="2">SH3 domain-containing protein</fullName>
    </submittedName>
</protein>
<reference evidence="2 3" key="1">
    <citation type="submission" date="2024-03" db="EMBL/GenBank/DDBJ databases">
        <title>Draft genome sequence of Pseudonocardia nematodicida JCM 31783.</title>
        <authorList>
            <person name="Butdee W."/>
            <person name="Duangmal K."/>
        </authorList>
    </citation>
    <scope>NUCLEOTIDE SEQUENCE [LARGE SCALE GENOMIC DNA]</scope>
    <source>
        <strain evidence="2 3">JCM 31783</strain>
    </source>
</reference>
<dbReference type="EMBL" id="JBEDNQ010000010">
    <property type="protein sequence ID" value="MEQ3553276.1"/>
    <property type="molecule type" value="Genomic_DNA"/>
</dbReference>
<dbReference type="Proteomes" id="UP001494902">
    <property type="component" value="Unassembled WGS sequence"/>
</dbReference>
<dbReference type="Pfam" id="PF08239">
    <property type="entry name" value="SH3_3"/>
    <property type="match status" value="1"/>
</dbReference>
<organism evidence="2 3">
    <name type="scientific">Pseudonocardia nematodicida</name>
    <dbReference type="NCBI Taxonomy" id="1206997"/>
    <lineage>
        <taxon>Bacteria</taxon>
        <taxon>Bacillati</taxon>
        <taxon>Actinomycetota</taxon>
        <taxon>Actinomycetes</taxon>
        <taxon>Pseudonocardiales</taxon>
        <taxon>Pseudonocardiaceae</taxon>
        <taxon>Pseudonocardia</taxon>
    </lineage>
</organism>
<dbReference type="PROSITE" id="PS51257">
    <property type="entry name" value="PROKAR_LIPOPROTEIN"/>
    <property type="match status" value="1"/>
</dbReference>
<accession>A0ABV1KFM8</accession>
<sequence>MTRRTVTLVGVLAGVIVLTGCARTSIEGLQVRSGPGTGHGVVGTIPEVGTPVRVECWQRGEAIFGDTVWYRIASPEQGWVTNYYVRTTGDFGNRSRC</sequence>
<gene>
    <name evidence="2" type="ORF">WIS52_22630</name>
</gene>
<comment type="caution">
    <text evidence="2">The sequence shown here is derived from an EMBL/GenBank/DDBJ whole genome shotgun (WGS) entry which is preliminary data.</text>
</comment>
<dbReference type="RefSeq" id="WP_349300347.1">
    <property type="nucleotide sequence ID" value="NZ_JBEDNQ010000010.1"/>
</dbReference>
<proteinExistence type="predicted"/>
<evidence type="ECO:0000313" key="2">
    <source>
        <dbReference type="EMBL" id="MEQ3553276.1"/>
    </source>
</evidence>